<feature type="transmembrane region" description="Helical" evidence="6">
    <location>
        <begin position="280"/>
        <end position="302"/>
    </location>
</feature>
<feature type="transmembrane region" description="Helical" evidence="6">
    <location>
        <begin position="354"/>
        <end position="380"/>
    </location>
</feature>
<dbReference type="Pfam" id="PF13520">
    <property type="entry name" value="AA_permease_2"/>
    <property type="match status" value="1"/>
</dbReference>
<feature type="transmembrane region" description="Helical" evidence="6">
    <location>
        <begin position="82"/>
        <end position="100"/>
    </location>
</feature>
<keyword evidence="2" id="KW-1003">Cell membrane</keyword>
<evidence type="ECO:0000313" key="8">
    <source>
        <dbReference type="Proteomes" id="UP000510886"/>
    </source>
</evidence>
<proteinExistence type="predicted"/>
<reference evidence="7 8" key="1">
    <citation type="submission" date="2020-01" db="EMBL/GenBank/DDBJ databases">
        <title>Complete and circular genome sequences of six lactobacillus isolates from horses.</title>
        <authorList>
            <person name="Hassan H.M."/>
        </authorList>
    </citation>
    <scope>NUCLEOTIDE SEQUENCE [LARGE SCALE GENOMIC DNA]</scope>
    <source>
        <strain evidence="7 8">1A</strain>
    </source>
</reference>
<feature type="transmembrane region" description="Helical" evidence="6">
    <location>
        <begin position="329"/>
        <end position="348"/>
    </location>
</feature>
<dbReference type="PANTHER" id="PTHR42770">
    <property type="entry name" value="AMINO ACID TRANSPORTER-RELATED"/>
    <property type="match status" value="1"/>
</dbReference>
<feature type="transmembrane region" description="Helical" evidence="6">
    <location>
        <begin position="12"/>
        <end position="35"/>
    </location>
</feature>
<evidence type="ECO:0000256" key="4">
    <source>
        <dbReference type="ARBA" id="ARBA00022989"/>
    </source>
</evidence>
<evidence type="ECO:0000256" key="3">
    <source>
        <dbReference type="ARBA" id="ARBA00022692"/>
    </source>
</evidence>
<feature type="transmembrane region" description="Helical" evidence="6">
    <location>
        <begin position="151"/>
        <end position="172"/>
    </location>
</feature>
<feature type="transmembrane region" description="Helical" evidence="6">
    <location>
        <begin position="426"/>
        <end position="449"/>
    </location>
</feature>
<keyword evidence="3 6" id="KW-0812">Transmembrane</keyword>
<feature type="transmembrane region" description="Helical" evidence="6">
    <location>
        <begin position="120"/>
        <end position="139"/>
    </location>
</feature>
<evidence type="ECO:0000256" key="1">
    <source>
        <dbReference type="ARBA" id="ARBA00004651"/>
    </source>
</evidence>
<gene>
    <name evidence="7" type="ORF">GTO87_02645</name>
</gene>
<sequence length="457" mass="48985">MTSKKLGFWSIVLLAINSIVGSGIFLTPGVVITMVGKLGPLAYIAAALLAACLAVTFAVAAKYVTKSGSAYAYAKAAFGPRFGFYMGTVRYFSAAVAWGVMAVSVIKSTLSIFGGDTNNFWLVTACFVILMAIITLINFGGEPLFAFINNLATIGKVAALALLIIAGTVLVIKTGHSNAAALAHLTDGHNHALIPPVTTSTFVMAVATAFYAFTGFESVASGSADMEAPEKNLPRAIPLAIILIALVYIGTITVAIMVNPQAIVTTKQVVALAAIFTNPWLRNLILTGALISMFGINIAASFNTPRILEAMATEGQVPQWLAHRNHRDFPARAYLITVILALIIPMAFNYSVPAIILLSAMVRFFEFAVIPLAVIMFYYGKAQEPLLPAPRNWWTDVVIPALGMVVTILLLIKYDWVGEFTLNGAINWYAIGGMIVGFILLPLAFAWFARRDHLSQA</sequence>
<dbReference type="RefSeq" id="WP_180849413.1">
    <property type="nucleotide sequence ID" value="NZ_CP047418.1"/>
</dbReference>
<keyword evidence="5 6" id="KW-0472">Membrane</keyword>
<protein>
    <submittedName>
        <fullName evidence="7">Amino acid permease</fullName>
    </submittedName>
</protein>
<dbReference type="InterPro" id="IPR002293">
    <property type="entry name" value="AA/rel_permease1"/>
</dbReference>
<accession>A0A7H9EIX7</accession>
<evidence type="ECO:0000313" key="7">
    <source>
        <dbReference type="EMBL" id="QLL77594.1"/>
    </source>
</evidence>
<dbReference type="InterPro" id="IPR050367">
    <property type="entry name" value="APC_superfamily"/>
</dbReference>
<dbReference type="PANTHER" id="PTHR42770:SF18">
    <property type="entry name" value="ARGININE_AGMATINE ANTIPORTER"/>
    <property type="match status" value="1"/>
</dbReference>
<feature type="transmembrane region" description="Helical" evidence="6">
    <location>
        <begin position="192"/>
        <end position="216"/>
    </location>
</feature>
<dbReference type="PIRSF" id="PIRSF006060">
    <property type="entry name" value="AA_transporter"/>
    <property type="match status" value="1"/>
</dbReference>
<dbReference type="GO" id="GO:0005886">
    <property type="term" value="C:plasma membrane"/>
    <property type="evidence" value="ECO:0007669"/>
    <property type="project" value="UniProtKB-SubCell"/>
</dbReference>
<keyword evidence="4 6" id="KW-1133">Transmembrane helix</keyword>
<dbReference type="Proteomes" id="UP000510886">
    <property type="component" value="Chromosome"/>
</dbReference>
<dbReference type="GO" id="GO:0022857">
    <property type="term" value="F:transmembrane transporter activity"/>
    <property type="evidence" value="ECO:0007669"/>
    <property type="project" value="InterPro"/>
</dbReference>
<feature type="transmembrane region" description="Helical" evidence="6">
    <location>
        <begin position="41"/>
        <end position="61"/>
    </location>
</feature>
<dbReference type="AlphaFoldDB" id="A0A7H9EIX7"/>
<dbReference type="Gene3D" id="1.20.1740.10">
    <property type="entry name" value="Amino acid/polyamine transporter I"/>
    <property type="match status" value="1"/>
</dbReference>
<name>A0A7H9EIX7_9LACO</name>
<dbReference type="EMBL" id="CP047418">
    <property type="protein sequence ID" value="QLL77594.1"/>
    <property type="molecule type" value="Genomic_DNA"/>
</dbReference>
<organism evidence="7 8">
    <name type="scientific">Ligilactobacillus saerimneri</name>
    <dbReference type="NCBI Taxonomy" id="228229"/>
    <lineage>
        <taxon>Bacteria</taxon>
        <taxon>Bacillati</taxon>
        <taxon>Bacillota</taxon>
        <taxon>Bacilli</taxon>
        <taxon>Lactobacillales</taxon>
        <taxon>Lactobacillaceae</taxon>
        <taxon>Ligilactobacillus</taxon>
    </lineage>
</organism>
<comment type="subcellular location">
    <subcellularLocation>
        <location evidence="1">Cell membrane</location>
        <topology evidence="1">Multi-pass membrane protein</topology>
    </subcellularLocation>
</comment>
<dbReference type="KEGG" id="lsw:GTO87_02645"/>
<evidence type="ECO:0000256" key="5">
    <source>
        <dbReference type="ARBA" id="ARBA00023136"/>
    </source>
</evidence>
<feature type="transmembrane region" description="Helical" evidence="6">
    <location>
        <begin position="392"/>
        <end position="414"/>
    </location>
</feature>
<feature type="transmembrane region" description="Helical" evidence="6">
    <location>
        <begin position="237"/>
        <end position="260"/>
    </location>
</feature>
<evidence type="ECO:0000256" key="6">
    <source>
        <dbReference type="SAM" id="Phobius"/>
    </source>
</evidence>
<evidence type="ECO:0000256" key="2">
    <source>
        <dbReference type="ARBA" id="ARBA00022475"/>
    </source>
</evidence>